<evidence type="ECO:0000256" key="1">
    <source>
        <dbReference type="SAM" id="MobiDB-lite"/>
    </source>
</evidence>
<dbReference type="EMBL" id="GBRH01159526">
    <property type="protein sequence ID" value="JAE38370.1"/>
    <property type="molecule type" value="Transcribed_RNA"/>
</dbReference>
<feature type="region of interest" description="Disordered" evidence="1">
    <location>
        <begin position="1"/>
        <end position="50"/>
    </location>
</feature>
<protein>
    <submittedName>
        <fullName evidence="2">Uncharacterized protein</fullName>
    </submittedName>
</protein>
<name>A0A0A9HMH7_ARUDO</name>
<proteinExistence type="predicted"/>
<dbReference type="AlphaFoldDB" id="A0A0A9HMH7"/>
<reference evidence="2" key="2">
    <citation type="journal article" date="2015" name="Data Brief">
        <title>Shoot transcriptome of the giant reed, Arundo donax.</title>
        <authorList>
            <person name="Barrero R.A."/>
            <person name="Guerrero F.D."/>
            <person name="Moolhuijzen P."/>
            <person name="Goolsby J.A."/>
            <person name="Tidwell J."/>
            <person name="Bellgard S.E."/>
            <person name="Bellgard M.I."/>
        </authorList>
    </citation>
    <scope>NUCLEOTIDE SEQUENCE</scope>
    <source>
        <tissue evidence="2">Shoot tissue taken approximately 20 cm above the soil surface</tissue>
    </source>
</reference>
<feature type="compositionally biased region" description="Pro residues" evidence="1">
    <location>
        <begin position="40"/>
        <end position="50"/>
    </location>
</feature>
<evidence type="ECO:0000313" key="2">
    <source>
        <dbReference type="EMBL" id="JAE38370.1"/>
    </source>
</evidence>
<organism evidence="2">
    <name type="scientific">Arundo donax</name>
    <name type="common">Giant reed</name>
    <name type="synonym">Donax arundinaceus</name>
    <dbReference type="NCBI Taxonomy" id="35708"/>
    <lineage>
        <taxon>Eukaryota</taxon>
        <taxon>Viridiplantae</taxon>
        <taxon>Streptophyta</taxon>
        <taxon>Embryophyta</taxon>
        <taxon>Tracheophyta</taxon>
        <taxon>Spermatophyta</taxon>
        <taxon>Magnoliopsida</taxon>
        <taxon>Liliopsida</taxon>
        <taxon>Poales</taxon>
        <taxon>Poaceae</taxon>
        <taxon>PACMAD clade</taxon>
        <taxon>Arundinoideae</taxon>
        <taxon>Arundineae</taxon>
        <taxon>Arundo</taxon>
    </lineage>
</organism>
<accession>A0A0A9HMH7</accession>
<sequence>MRGPSGGSVLPTPPRRSSRPTTPTTPTPPRPRTATTMRHAPPPPTGAEEP</sequence>
<reference evidence="2" key="1">
    <citation type="submission" date="2014-09" db="EMBL/GenBank/DDBJ databases">
        <authorList>
            <person name="Magalhaes I.L.F."/>
            <person name="Oliveira U."/>
            <person name="Santos F.R."/>
            <person name="Vidigal T.H.D.A."/>
            <person name="Brescovit A.D."/>
            <person name="Santos A.J."/>
        </authorList>
    </citation>
    <scope>NUCLEOTIDE SEQUENCE</scope>
    <source>
        <tissue evidence="2">Shoot tissue taken approximately 20 cm above the soil surface</tissue>
    </source>
</reference>